<dbReference type="InterPro" id="IPR008274">
    <property type="entry name" value="AldOxase/xan_DH_MoCoBD1"/>
</dbReference>
<dbReference type="EMBL" id="JAKXMK010000003">
    <property type="protein sequence ID" value="MCH6164848.1"/>
    <property type="molecule type" value="Genomic_DNA"/>
</dbReference>
<evidence type="ECO:0000313" key="3">
    <source>
        <dbReference type="Proteomes" id="UP001299970"/>
    </source>
</evidence>
<dbReference type="PANTHER" id="PTHR47495:SF1">
    <property type="entry name" value="BLL3820 PROTEIN"/>
    <property type="match status" value="1"/>
</dbReference>
<dbReference type="PANTHER" id="PTHR47495">
    <property type="entry name" value="ALDEHYDE DEHYDROGENASE"/>
    <property type="match status" value="1"/>
</dbReference>
<protein>
    <submittedName>
        <fullName evidence="2">Molybdopterin-dependent oxidoreductase</fullName>
    </submittedName>
</protein>
<evidence type="ECO:0000259" key="1">
    <source>
        <dbReference type="SMART" id="SM01008"/>
    </source>
</evidence>
<dbReference type="InterPro" id="IPR052516">
    <property type="entry name" value="N-heterocyclic_Hydroxylase"/>
</dbReference>
<dbReference type="Gene3D" id="3.30.365.10">
    <property type="entry name" value="Aldehyde oxidase/xanthine dehydrogenase, molybdopterin binding domain"/>
    <property type="match status" value="4"/>
</dbReference>
<dbReference type="Proteomes" id="UP001299970">
    <property type="component" value="Unassembled WGS sequence"/>
</dbReference>
<keyword evidence="3" id="KW-1185">Reference proteome</keyword>
<reference evidence="2 3" key="1">
    <citation type="submission" date="2022-03" db="EMBL/GenBank/DDBJ databases">
        <title>Pseudonocardia alaer sp. nov., a novel actinomycete isolated from reed forest soil.</title>
        <authorList>
            <person name="Wang L."/>
        </authorList>
    </citation>
    <scope>NUCLEOTIDE SEQUENCE [LARGE SCALE GENOMIC DNA]</scope>
    <source>
        <strain evidence="2 3">Y-16303</strain>
    </source>
</reference>
<evidence type="ECO:0000313" key="2">
    <source>
        <dbReference type="EMBL" id="MCH6164848.1"/>
    </source>
</evidence>
<gene>
    <name evidence="2" type="ORF">MMF94_04050</name>
</gene>
<feature type="domain" description="Aldehyde oxidase/xanthine dehydrogenase a/b hammerhead" evidence="1">
    <location>
        <begin position="179"/>
        <end position="259"/>
    </location>
</feature>
<sequence>MTTAPESAPVLSPSLTANPLLLDWLRVLPAGVVEVRSGKVELGQGVLTALAQVAAEELDVDVARVRMTAAATDTSPDEGYTAGSLSVQTSGAAIRTVCAEARAVYLAAAADKLAVPEEALTVRDGDFVAPDGRYTSYWELADDTLLDRAATGRVPVKSPSSYRVVGTDLPRTDLRDKLTGQPRFVHDLAPEGLRYGRIVRPPSRGATLAALDTAPTLAMPGVVTVVRDGDFVGVVAEREEVALRAADRLRADATWHERPTLPDEDDLPAFLTSAPAETAVLAEKDERLPDTAVARSMEASYHRPYISHGSIGPSSATALVTDRDGVRLEVWTHSQGIFVLRRVLARALDLGEDQVTVRHTEGAGCYGHNGADDAAMDAALLALAVPNNPVQVVWSRQDELTWAPFGPGAVVRMAADVDADGGVLSWRHEIWGNGHISRPGFTDTIALLAASHRSGGGEIRTAPEPPWQRGGAAGRNAVPGYDFPAYQVVNNHLTTMPLRTSSLRSLGAFLNVFAAESFMDELAEAAGRDPVEFRLAHLSDPRARAVVEAAARRAGWGQWAPSETIGHGIGYARYKGTSAYCAVVAEVEAINDVRVRRLTLAVDGGLIINPDGAANQIEGGAIQATSWTLKERVRFDRLTVTSEDWESYPILRFSEVPAVDVELMPGDGNPALGVGETAQGPTAAAIANAVNDVLGVRVRSLPLTQEQIVAAMPD</sequence>
<comment type="caution">
    <text evidence="2">The sequence shown here is derived from an EMBL/GenBank/DDBJ whole genome shotgun (WGS) entry which is preliminary data.</text>
</comment>
<name>A0ABS9T8U2_9PSEU</name>
<accession>A0ABS9T8U2</accession>
<dbReference type="Pfam" id="PF20256">
    <property type="entry name" value="MoCoBD_2"/>
    <property type="match status" value="2"/>
</dbReference>
<dbReference type="PIRSF" id="PIRSF036389">
    <property type="entry name" value="IOR_B"/>
    <property type="match status" value="1"/>
</dbReference>
<dbReference type="SUPFAM" id="SSF56003">
    <property type="entry name" value="Molybdenum cofactor-binding domain"/>
    <property type="match status" value="2"/>
</dbReference>
<dbReference type="Gene3D" id="3.90.1170.50">
    <property type="entry name" value="Aldehyde oxidase/xanthine dehydrogenase, a/b hammerhead"/>
    <property type="match status" value="1"/>
</dbReference>
<dbReference type="InterPro" id="IPR000674">
    <property type="entry name" value="Ald_Oxase/Xan_DH_a/b"/>
</dbReference>
<dbReference type="RefSeq" id="WP_241034870.1">
    <property type="nucleotide sequence ID" value="NZ_BAAAJF010000009.1"/>
</dbReference>
<dbReference type="Pfam" id="PF02738">
    <property type="entry name" value="MoCoBD_1"/>
    <property type="match status" value="1"/>
</dbReference>
<dbReference type="InterPro" id="IPR037165">
    <property type="entry name" value="AldOxase/xan_DH_Mopterin-bd_sf"/>
</dbReference>
<dbReference type="InterPro" id="IPR012368">
    <property type="entry name" value="OxRdtase_Mopterin-bd_su_IorB"/>
</dbReference>
<dbReference type="InterPro" id="IPR046867">
    <property type="entry name" value="AldOxase/xan_DH_MoCoBD2"/>
</dbReference>
<organism evidence="2 3">
    <name type="scientific">Pseudonocardia alaniniphila</name>
    <dbReference type="NCBI Taxonomy" id="75291"/>
    <lineage>
        <taxon>Bacteria</taxon>
        <taxon>Bacillati</taxon>
        <taxon>Actinomycetota</taxon>
        <taxon>Actinomycetes</taxon>
        <taxon>Pseudonocardiales</taxon>
        <taxon>Pseudonocardiaceae</taxon>
        <taxon>Pseudonocardia</taxon>
    </lineage>
</organism>
<dbReference type="SMART" id="SM01008">
    <property type="entry name" value="Ald_Xan_dh_C"/>
    <property type="match status" value="1"/>
</dbReference>
<proteinExistence type="predicted"/>